<dbReference type="InterPro" id="IPR025322">
    <property type="entry name" value="PADRE_dom"/>
</dbReference>
<evidence type="ECO:0000313" key="3">
    <source>
        <dbReference type="Proteomes" id="UP000663760"/>
    </source>
</evidence>
<organism evidence="1">
    <name type="scientific">Spirodela intermedia</name>
    <name type="common">Intermediate duckweed</name>
    <dbReference type="NCBI Taxonomy" id="51605"/>
    <lineage>
        <taxon>Eukaryota</taxon>
        <taxon>Viridiplantae</taxon>
        <taxon>Streptophyta</taxon>
        <taxon>Embryophyta</taxon>
        <taxon>Tracheophyta</taxon>
        <taxon>Spermatophyta</taxon>
        <taxon>Magnoliopsida</taxon>
        <taxon>Liliopsida</taxon>
        <taxon>Araceae</taxon>
        <taxon>Lemnoideae</taxon>
        <taxon>Spirodela</taxon>
    </lineage>
</organism>
<proteinExistence type="predicted"/>
<name>A0A7I8J3N4_SPIIN</name>
<dbReference type="OrthoDB" id="676555at2759"/>
<accession>A0A7I8J3N4</accession>
<protein>
    <submittedName>
        <fullName evidence="1">Uncharacterized protein</fullName>
    </submittedName>
</protein>
<evidence type="ECO:0000313" key="1">
    <source>
        <dbReference type="EMBL" id="CAA2625452.1"/>
    </source>
</evidence>
<gene>
    <name evidence="1" type="ORF">SI7747_09011216</name>
    <name evidence="2" type="ORF">SI8410_09012107</name>
</gene>
<evidence type="ECO:0000313" key="2">
    <source>
        <dbReference type="EMBL" id="CAA7401429.1"/>
    </source>
</evidence>
<dbReference type="EMBL" id="LR746272">
    <property type="protein sequence ID" value="CAA7401429.1"/>
    <property type="molecule type" value="Genomic_DNA"/>
</dbReference>
<reference evidence="1" key="1">
    <citation type="submission" date="2019-12" db="EMBL/GenBank/DDBJ databases">
        <authorList>
            <person name="Scholz U."/>
            <person name="Mascher M."/>
            <person name="Fiebig A."/>
        </authorList>
    </citation>
    <scope>NUCLEOTIDE SEQUENCE</scope>
</reference>
<dbReference type="AlphaFoldDB" id="A0A7I8J3N4"/>
<dbReference type="PANTHER" id="PTHR33148:SF3">
    <property type="entry name" value="DUF4228 DOMAIN PROTEIN"/>
    <property type="match status" value="1"/>
</dbReference>
<dbReference type="PANTHER" id="PTHR33148">
    <property type="entry name" value="PLASTID MOVEMENT IMPAIRED PROTEIN-RELATED"/>
    <property type="match status" value="1"/>
</dbReference>
<dbReference type="EMBL" id="LR743596">
    <property type="protein sequence ID" value="CAA2625452.1"/>
    <property type="molecule type" value="Genomic_DNA"/>
</dbReference>
<sequence>MGNSLGGRRRVKVMKIDGSLIKVKHPATARDVLRGHPGHVLLESEQVKLLGQRARPLDPDLALKPKKLYFLVQLPEPPPVPPPESRGPQLTSRRVRSGINMSAKDRLESLMLSRRAASDITFSRLPPTGTAMGYGSGQGDSSGPLRIRMRLPKAEVAKLVEQSKDPAEAAKRIMELCVARNHEAAGGKTVIEAPAPAKEVSGPLREKKEKRMRFALPEDEVVI</sequence>
<dbReference type="Pfam" id="PF14009">
    <property type="entry name" value="PADRE"/>
    <property type="match status" value="1"/>
</dbReference>
<keyword evidence="3" id="KW-1185">Reference proteome</keyword>
<dbReference type="Proteomes" id="UP000663760">
    <property type="component" value="Chromosome 9"/>
</dbReference>